<dbReference type="GO" id="GO:0000287">
    <property type="term" value="F:magnesium ion binding"/>
    <property type="evidence" value="ECO:0007669"/>
    <property type="project" value="InterPro"/>
</dbReference>
<reference evidence="4 5" key="1">
    <citation type="submission" date="2018-12" db="EMBL/GenBank/DDBJ databases">
        <title>Dyella dinghuensis sp. nov. DHOA06 and Dyella choica sp. nov. 4M-K27, isolated from forest soil.</title>
        <authorList>
            <person name="Qiu L.-H."/>
            <person name="Gao Z.-H."/>
        </authorList>
    </citation>
    <scope>NUCLEOTIDE SEQUENCE [LARGE SCALE GENOMIC DNA]</scope>
    <source>
        <strain evidence="4 5">DHOA06</strain>
    </source>
</reference>
<dbReference type="GO" id="GO:0008897">
    <property type="term" value="F:holo-[acyl-carrier-protein] synthase activity"/>
    <property type="evidence" value="ECO:0007669"/>
    <property type="project" value="InterPro"/>
</dbReference>
<gene>
    <name evidence="4" type="ORF">EKH79_13015</name>
</gene>
<accession>A0A432LRW0</accession>
<dbReference type="Pfam" id="PF01648">
    <property type="entry name" value="ACPS"/>
    <property type="match status" value="1"/>
</dbReference>
<evidence type="ECO:0000259" key="3">
    <source>
        <dbReference type="Pfam" id="PF01648"/>
    </source>
</evidence>
<proteinExistence type="inferred from homology"/>
<evidence type="ECO:0000313" key="5">
    <source>
        <dbReference type="Proteomes" id="UP000267077"/>
    </source>
</evidence>
<dbReference type="InterPro" id="IPR037143">
    <property type="entry name" value="4-PPantetheinyl_Trfase_dom_sf"/>
</dbReference>
<comment type="caution">
    <text evidence="4">The sequence shown here is derived from an EMBL/GenBank/DDBJ whole genome shotgun (WGS) entry which is preliminary data.</text>
</comment>
<sequence>MRTTLGQDVAGIAACLDNDVIHVWLLDYRRELRREPLKALLGVYLGLPAEDVILHDDEHGRPELATPWNSLLQFNWSHSGGKALIAIARGIMPGIDIERFHARPRALDIAERFFHPRETAALTALDDSQRERAFVQLWTGKEAVVKALGRGIAFGLQRFCISVPPAPAQVLWLDGEDAAQWQLHALDTDAQHVASLAWRGPSRTIAVWTLAEAR</sequence>
<evidence type="ECO:0000256" key="1">
    <source>
        <dbReference type="ARBA" id="ARBA00010990"/>
    </source>
</evidence>
<dbReference type="InterPro" id="IPR008278">
    <property type="entry name" value="4-PPantetheinyl_Trfase_dom"/>
</dbReference>
<dbReference type="GO" id="GO:0019878">
    <property type="term" value="P:lysine biosynthetic process via aminoadipic acid"/>
    <property type="evidence" value="ECO:0007669"/>
    <property type="project" value="TreeGrafter"/>
</dbReference>
<dbReference type="GO" id="GO:0005829">
    <property type="term" value="C:cytosol"/>
    <property type="evidence" value="ECO:0007669"/>
    <property type="project" value="TreeGrafter"/>
</dbReference>
<dbReference type="EMBL" id="RYZR01000006">
    <property type="protein sequence ID" value="RUL63309.1"/>
    <property type="molecule type" value="Genomic_DNA"/>
</dbReference>
<dbReference type="Gene3D" id="3.90.470.20">
    <property type="entry name" value="4'-phosphopantetheinyl transferase domain"/>
    <property type="match status" value="1"/>
</dbReference>
<dbReference type="SUPFAM" id="SSF56214">
    <property type="entry name" value="4'-phosphopantetheinyl transferase"/>
    <property type="match status" value="2"/>
</dbReference>
<feature type="domain" description="4'-phosphopantetheinyl transferase" evidence="3">
    <location>
        <begin position="94"/>
        <end position="195"/>
    </location>
</feature>
<dbReference type="AlphaFoldDB" id="A0A432LRW0"/>
<name>A0A432LRW0_9GAMM</name>
<dbReference type="PANTHER" id="PTHR12215:SF10">
    <property type="entry name" value="L-AMINOADIPATE-SEMIALDEHYDE DEHYDROGENASE-PHOSPHOPANTETHEINYL TRANSFERASE"/>
    <property type="match status" value="1"/>
</dbReference>
<comment type="similarity">
    <text evidence="1">Belongs to the P-Pant transferase superfamily. Gsp/Sfp/HetI/AcpT family.</text>
</comment>
<evidence type="ECO:0000313" key="4">
    <source>
        <dbReference type="EMBL" id="RUL63309.1"/>
    </source>
</evidence>
<dbReference type="OrthoDB" id="9808281at2"/>
<evidence type="ECO:0000256" key="2">
    <source>
        <dbReference type="ARBA" id="ARBA00022679"/>
    </source>
</evidence>
<keyword evidence="5" id="KW-1185">Reference proteome</keyword>
<dbReference type="InterPro" id="IPR050559">
    <property type="entry name" value="P-Pant_transferase_sf"/>
</dbReference>
<dbReference type="RefSeq" id="WP_126674245.1">
    <property type="nucleotide sequence ID" value="NZ_RYZR01000006.1"/>
</dbReference>
<organism evidence="4 5">
    <name type="scientific">Dyella dinghuensis</name>
    <dbReference type="NCBI Taxonomy" id="1920169"/>
    <lineage>
        <taxon>Bacteria</taxon>
        <taxon>Pseudomonadati</taxon>
        <taxon>Pseudomonadota</taxon>
        <taxon>Gammaproteobacteria</taxon>
        <taxon>Lysobacterales</taxon>
        <taxon>Rhodanobacteraceae</taxon>
        <taxon>Dyella</taxon>
    </lineage>
</organism>
<keyword evidence="2 4" id="KW-0808">Transferase</keyword>
<dbReference type="Proteomes" id="UP000267077">
    <property type="component" value="Unassembled WGS sequence"/>
</dbReference>
<protein>
    <submittedName>
        <fullName evidence="4">4'-phosphopantetheinyl transferase superfamily protein</fullName>
    </submittedName>
</protein>
<dbReference type="PANTHER" id="PTHR12215">
    <property type="entry name" value="PHOSPHOPANTETHEINE TRANSFERASE"/>
    <property type="match status" value="1"/>
</dbReference>